<comment type="caution">
    <text evidence="8">The sequence shown here is derived from an EMBL/GenBank/DDBJ whole genome shotgun (WGS) entry which is preliminary data.</text>
</comment>
<feature type="compositionally biased region" description="Polar residues" evidence="6">
    <location>
        <begin position="33"/>
        <end position="43"/>
    </location>
</feature>
<feature type="compositionally biased region" description="Polar residues" evidence="6">
    <location>
        <begin position="15"/>
        <end position="25"/>
    </location>
</feature>
<protein>
    <submittedName>
        <fullName evidence="8">Major facilitator superfamily domain-containing protein</fullName>
    </submittedName>
</protein>
<feature type="transmembrane region" description="Helical" evidence="7">
    <location>
        <begin position="188"/>
        <end position="210"/>
    </location>
</feature>
<feature type="transmembrane region" description="Helical" evidence="7">
    <location>
        <begin position="306"/>
        <end position="324"/>
    </location>
</feature>
<evidence type="ECO:0000313" key="8">
    <source>
        <dbReference type="EMBL" id="KAK0701082.1"/>
    </source>
</evidence>
<dbReference type="FunFam" id="1.20.1250.20:FF:000018">
    <property type="entry name" value="MFS transporter permease"/>
    <property type="match status" value="1"/>
</dbReference>
<feature type="transmembrane region" description="Helical" evidence="7">
    <location>
        <begin position="345"/>
        <end position="368"/>
    </location>
</feature>
<evidence type="ECO:0000256" key="4">
    <source>
        <dbReference type="ARBA" id="ARBA00022989"/>
    </source>
</evidence>
<feature type="transmembrane region" description="Helical" evidence="7">
    <location>
        <begin position="380"/>
        <end position="397"/>
    </location>
</feature>
<feature type="transmembrane region" description="Helical" evidence="7">
    <location>
        <begin position="149"/>
        <end position="168"/>
    </location>
</feature>
<feature type="transmembrane region" description="Helical" evidence="7">
    <location>
        <begin position="435"/>
        <end position="459"/>
    </location>
</feature>
<dbReference type="Pfam" id="PF07690">
    <property type="entry name" value="MFS_1"/>
    <property type="match status" value="1"/>
</dbReference>
<evidence type="ECO:0000256" key="6">
    <source>
        <dbReference type="SAM" id="MobiDB-lite"/>
    </source>
</evidence>
<evidence type="ECO:0000256" key="1">
    <source>
        <dbReference type="ARBA" id="ARBA00004141"/>
    </source>
</evidence>
<keyword evidence="5 7" id="KW-0472">Membrane</keyword>
<feature type="transmembrane region" description="Helical" evidence="7">
    <location>
        <begin position="277"/>
        <end position="300"/>
    </location>
</feature>
<evidence type="ECO:0000256" key="3">
    <source>
        <dbReference type="ARBA" id="ARBA00022692"/>
    </source>
</evidence>
<dbReference type="AlphaFoldDB" id="A0AA39ZP60"/>
<proteinExistence type="predicted"/>
<accession>A0AA39ZP60</accession>
<keyword evidence="9" id="KW-1185">Reference proteome</keyword>
<name>A0AA39ZP60_9PEZI</name>
<dbReference type="SUPFAM" id="SSF103473">
    <property type="entry name" value="MFS general substrate transporter"/>
    <property type="match status" value="1"/>
</dbReference>
<reference evidence="8" key="1">
    <citation type="submission" date="2023-06" db="EMBL/GenBank/DDBJ databases">
        <title>Genome-scale phylogeny and comparative genomics of the fungal order Sordariales.</title>
        <authorList>
            <consortium name="Lawrence Berkeley National Laboratory"/>
            <person name="Hensen N."/>
            <person name="Bonometti L."/>
            <person name="Westerberg I."/>
            <person name="Brannstrom I.O."/>
            <person name="Guillou S."/>
            <person name="Cros-Aarteil S."/>
            <person name="Calhoun S."/>
            <person name="Haridas S."/>
            <person name="Kuo A."/>
            <person name="Mondo S."/>
            <person name="Pangilinan J."/>
            <person name="Riley R."/>
            <person name="Labutti K."/>
            <person name="Andreopoulos B."/>
            <person name="Lipzen A."/>
            <person name="Chen C."/>
            <person name="Yanf M."/>
            <person name="Daum C."/>
            <person name="Ng V."/>
            <person name="Clum A."/>
            <person name="Steindorff A."/>
            <person name="Ohm R."/>
            <person name="Martin F."/>
            <person name="Silar P."/>
            <person name="Natvig D."/>
            <person name="Lalanne C."/>
            <person name="Gautier V."/>
            <person name="Ament-Velasquez S.L."/>
            <person name="Kruys A."/>
            <person name="Hutchinson M.I."/>
            <person name="Powell A.J."/>
            <person name="Barry K."/>
            <person name="Miller A.N."/>
            <person name="Grigoriev I.V."/>
            <person name="Debuchy R."/>
            <person name="Gladieux P."/>
            <person name="Thoren M.H."/>
            <person name="Johannesson H."/>
        </authorList>
    </citation>
    <scope>NUCLEOTIDE SEQUENCE</scope>
    <source>
        <strain evidence="8">CBS 540.89</strain>
    </source>
</reference>
<comment type="subcellular location">
    <subcellularLocation>
        <location evidence="1">Membrane</location>
        <topology evidence="1">Multi-pass membrane protein</topology>
    </subcellularLocation>
</comment>
<keyword evidence="3 7" id="KW-0812">Transmembrane</keyword>
<dbReference type="Proteomes" id="UP001172159">
    <property type="component" value="Unassembled WGS sequence"/>
</dbReference>
<dbReference type="PANTHER" id="PTHR43791:SF27">
    <property type="entry name" value="TRANSPORTER, PUTATIVE (AFU_ORTHOLOGUE AFUA_2G15730)-RELATED"/>
    <property type="match status" value="1"/>
</dbReference>
<feature type="region of interest" description="Disordered" evidence="6">
    <location>
        <begin position="1"/>
        <end position="127"/>
    </location>
</feature>
<feature type="transmembrane region" description="Helical" evidence="7">
    <location>
        <begin position="498"/>
        <end position="521"/>
    </location>
</feature>
<feature type="transmembrane region" description="Helical" evidence="7">
    <location>
        <begin position="471"/>
        <end position="492"/>
    </location>
</feature>
<dbReference type="InterPro" id="IPR011701">
    <property type="entry name" value="MFS"/>
</dbReference>
<keyword evidence="2" id="KW-0813">Transport</keyword>
<feature type="compositionally biased region" description="Acidic residues" evidence="6">
    <location>
        <begin position="101"/>
        <end position="114"/>
    </location>
</feature>
<dbReference type="GO" id="GO:0016020">
    <property type="term" value="C:membrane"/>
    <property type="evidence" value="ECO:0007669"/>
    <property type="project" value="UniProtKB-SubCell"/>
</dbReference>
<dbReference type="EMBL" id="JAUKTV010000034">
    <property type="protein sequence ID" value="KAK0701082.1"/>
    <property type="molecule type" value="Genomic_DNA"/>
</dbReference>
<gene>
    <name evidence="8" type="ORF">B0T21DRAFT_456000</name>
</gene>
<dbReference type="GO" id="GO:0022857">
    <property type="term" value="F:transmembrane transporter activity"/>
    <property type="evidence" value="ECO:0007669"/>
    <property type="project" value="InterPro"/>
</dbReference>
<evidence type="ECO:0000313" key="9">
    <source>
        <dbReference type="Proteomes" id="UP001172159"/>
    </source>
</evidence>
<dbReference type="PANTHER" id="PTHR43791">
    <property type="entry name" value="PERMEASE-RELATED"/>
    <property type="match status" value="1"/>
</dbReference>
<dbReference type="Gene3D" id="1.20.1250.20">
    <property type="entry name" value="MFS general substrate transporter like domains"/>
    <property type="match status" value="2"/>
</dbReference>
<organism evidence="8 9">
    <name type="scientific">Apiosordaria backusii</name>
    <dbReference type="NCBI Taxonomy" id="314023"/>
    <lineage>
        <taxon>Eukaryota</taxon>
        <taxon>Fungi</taxon>
        <taxon>Dikarya</taxon>
        <taxon>Ascomycota</taxon>
        <taxon>Pezizomycotina</taxon>
        <taxon>Sordariomycetes</taxon>
        <taxon>Sordariomycetidae</taxon>
        <taxon>Sordariales</taxon>
        <taxon>Lasiosphaeriaceae</taxon>
        <taxon>Apiosordaria</taxon>
    </lineage>
</organism>
<feature type="transmembrane region" description="Helical" evidence="7">
    <location>
        <begin position="404"/>
        <end position="423"/>
    </location>
</feature>
<evidence type="ECO:0000256" key="2">
    <source>
        <dbReference type="ARBA" id="ARBA00022448"/>
    </source>
</evidence>
<dbReference type="FunFam" id="1.20.1250.20:FF:000013">
    <property type="entry name" value="MFS general substrate transporter"/>
    <property type="match status" value="1"/>
</dbReference>
<feature type="transmembrane region" description="Helical" evidence="7">
    <location>
        <begin position="217"/>
        <end position="236"/>
    </location>
</feature>
<evidence type="ECO:0000256" key="7">
    <source>
        <dbReference type="SAM" id="Phobius"/>
    </source>
</evidence>
<sequence>MTMLDNSNSDDREGQSTTVAANNTDIHVGDVGISSTPSTSTTAGDGKPTRKMIITPPSTTTESWESESDDPEKGYGHDNEEEYGFFERGRGRSRRGRGHDDDDDDDDDDEDDEEQSPHTIKRKPNPQKEEFIYTLQEEKAVVRKFDRKVVVFMAVLYMLAFLDRSNIGNARIANMDSDLQSDPPNPQLYSYALSSFYLAYLLFEWMAILWRLIPAHVYVAVLVASWGVVACLQGVATSYPVLIGLRFLLGIGEAGFTGVPFYLSFFFRRGELALRTAVFISAAPLATSFSSTLAFAITSLSNVIPIAPWRLLFLIEGLPSQFLTARQKKIARVRLQSEHQQAAPLAVGAAYLPYSSLPAFLPTILTAMGHSSLSSQALSAPPYLLSFLIVLVTAYLSDLYRSRGPFLICHALCSCAGYLVLAFSERMGLEPGSWLRYAAVFPAAVGFFNVVVLTIAWNVNNQKGGGKEKGVGFALMQVVGQLGPLVATRLYPDGDGPFFTSGMGVCAAAMGGVVVLAAGLVRYMDGVNKRWEREEKEREGEEGVQLMEGERGIKAERGGLGICFNLTCWFMAGGFLGNG</sequence>
<dbReference type="InterPro" id="IPR036259">
    <property type="entry name" value="MFS_trans_sf"/>
</dbReference>
<keyword evidence="4 7" id="KW-1133">Transmembrane helix</keyword>
<evidence type="ECO:0000256" key="5">
    <source>
        <dbReference type="ARBA" id="ARBA00023136"/>
    </source>
</evidence>
<feature type="transmembrane region" description="Helical" evidence="7">
    <location>
        <begin position="242"/>
        <end position="265"/>
    </location>
</feature>